<organism evidence="1 2">
    <name type="scientific">Marasmius crinis-equi</name>
    <dbReference type="NCBI Taxonomy" id="585013"/>
    <lineage>
        <taxon>Eukaryota</taxon>
        <taxon>Fungi</taxon>
        <taxon>Dikarya</taxon>
        <taxon>Basidiomycota</taxon>
        <taxon>Agaricomycotina</taxon>
        <taxon>Agaricomycetes</taxon>
        <taxon>Agaricomycetidae</taxon>
        <taxon>Agaricales</taxon>
        <taxon>Marasmiineae</taxon>
        <taxon>Marasmiaceae</taxon>
        <taxon>Marasmius</taxon>
    </lineage>
</organism>
<evidence type="ECO:0000313" key="2">
    <source>
        <dbReference type="Proteomes" id="UP001465976"/>
    </source>
</evidence>
<dbReference type="EMBL" id="JBAHYK010000782">
    <property type="protein sequence ID" value="KAL0571353.1"/>
    <property type="molecule type" value="Genomic_DNA"/>
</dbReference>
<proteinExistence type="predicted"/>
<comment type="caution">
    <text evidence="1">The sequence shown here is derived from an EMBL/GenBank/DDBJ whole genome shotgun (WGS) entry which is preliminary data.</text>
</comment>
<dbReference type="Proteomes" id="UP001465976">
    <property type="component" value="Unassembled WGS sequence"/>
</dbReference>
<keyword evidence="2" id="KW-1185">Reference proteome</keyword>
<name>A0ABR3F7V5_9AGAR</name>
<sequence length="216" mass="24956">MSSPSPNIIIQTPNVERDIDHEAQSFDSSRVWIWVLAELENALESLNLTYRYRNTAQIRNEGPEELADLEDVDCCEWRAIADDYLDLKIAAIKIHERHLQDSLIWWNYVGINPELMPDIARWYTNSEGLKRRIIKAQERDKLNRLEAERGRRQSARRTSAHSYNVPVYGSPFRYQSDNVTYGSFEDLSSTRAQVTLTPRARRGYVISNGATPIATL</sequence>
<protein>
    <submittedName>
        <fullName evidence="1">Uncharacterized protein</fullName>
    </submittedName>
</protein>
<evidence type="ECO:0000313" key="1">
    <source>
        <dbReference type="EMBL" id="KAL0571353.1"/>
    </source>
</evidence>
<gene>
    <name evidence="1" type="ORF">V5O48_010605</name>
</gene>
<accession>A0ABR3F7V5</accession>
<reference evidence="1 2" key="1">
    <citation type="submission" date="2024-02" db="EMBL/GenBank/DDBJ databases">
        <title>A draft genome for the cacao thread blight pathogen Marasmius crinis-equi.</title>
        <authorList>
            <person name="Cohen S.P."/>
            <person name="Baruah I.K."/>
            <person name="Amoako-Attah I."/>
            <person name="Bukari Y."/>
            <person name="Meinhardt L.W."/>
            <person name="Bailey B.A."/>
        </authorList>
    </citation>
    <scope>NUCLEOTIDE SEQUENCE [LARGE SCALE GENOMIC DNA]</scope>
    <source>
        <strain evidence="1 2">GH-76</strain>
    </source>
</reference>